<accession>A0A674JNQ8</accession>
<evidence type="ECO:0000256" key="6">
    <source>
        <dbReference type="ARBA" id="ARBA00022968"/>
    </source>
</evidence>
<evidence type="ECO:0000256" key="8">
    <source>
        <dbReference type="ARBA" id="ARBA00023034"/>
    </source>
</evidence>
<dbReference type="Proteomes" id="UP000472274">
    <property type="component" value="Unplaced"/>
</dbReference>
<dbReference type="InParanoid" id="A0A674JNQ8"/>
<dbReference type="AlphaFoldDB" id="A0A674JNQ8"/>
<dbReference type="Pfam" id="PF00777">
    <property type="entry name" value="Glyco_transf_29"/>
    <property type="match status" value="1"/>
</dbReference>
<keyword evidence="9" id="KW-0472">Membrane</keyword>
<keyword evidence="4" id="KW-0808">Transferase</keyword>
<dbReference type="GO" id="GO:0006491">
    <property type="term" value="P:N-glycan processing"/>
    <property type="evidence" value="ECO:0007669"/>
    <property type="project" value="TreeGrafter"/>
</dbReference>
<evidence type="ECO:0000313" key="12">
    <source>
        <dbReference type="Proteomes" id="UP000472274"/>
    </source>
</evidence>
<dbReference type="GO" id="GO:0009311">
    <property type="term" value="P:oligosaccharide metabolic process"/>
    <property type="evidence" value="ECO:0007669"/>
    <property type="project" value="TreeGrafter"/>
</dbReference>
<evidence type="ECO:0000256" key="2">
    <source>
        <dbReference type="ARBA" id="ARBA00006003"/>
    </source>
</evidence>
<keyword evidence="10" id="KW-0325">Glycoprotein</keyword>
<dbReference type="Ensembl" id="ENSTMTT00000021635.1">
    <property type="protein sequence ID" value="ENSTMTP00000020899.1"/>
    <property type="gene ID" value="ENSTMTG00000015242.1"/>
</dbReference>
<dbReference type="GO" id="GO:0003828">
    <property type="term" value="F:alpha-N-acetylneuraminate alpha-2,8-sialyltransferase activity"/>
    <property type="evidence" value="ECO:0007669"/>
    <property type="project" value="TreeGrafter"/>
</dbReference>
<dbReference type="InterPro" id="IPR001675">
    <property type="entry name" value="Glyco_trans_29"/>
</dbReference>
<evidence type="ECO:0008006" key="13">
    <source>
        <dbReference type="Google" id="ProtNLM"/>
    </source>
</evidence>
<dbReference type="PANTHER" id="PTHR11987">
    <property type="entry name" value="ALPHA-2,8-SIALYLTRANSFERASE"/>
    <property type="match status" value="1"/>
</dbReference>
<evidence type="ECO:0000256" key="5">
    <source>
        <dbReference type="ARBA" id="ARBA00022692"/>
    </source>
</evidence>
<dbReference type="GeneTree" id="ENSGT01030000234535"/>
<keyword evidence="12" id="KW-1185">Reference proteome</keyword>
<dbReference type="PANTHER" id="PTHR11987:SF29">
    <property type="entry name" value="ALPHA-2,8-SIALYLTRANSFERASE 8F"/>
    <property type="match status" value="1"/>
</dbReference>
<keyword evidence="3" id="KW-0328">Glycosyltransferase</keyword>
<dbReference type="InterPro" id="IPR050943">
    <property type="entry name" value="Glycosyltr_29_Sialyltrsf"/>
</dbReference>
<proteinExistence type="inferred from homology"/>
<name>A0A674JNQ8_9SAUR</name>
<dbReference type="GO" id="GO:0000139">
    <property type="term" value="C:Golgi membrane"/>
    <property type="evidence" value="ECO:0007669"/>
    <property type="project" value="UniProtKB-SubCell"/>
</dbReference>
<keyword evidence="6" id="KW-0735">Signal-anchor</keyword>
<organism evidence="11 12">
    <name type="scientific">Terrapene triunguis</name>
    <name type="common">Three-toed box turtle</name>
    <dbReference type="NCBI Taxonomy" id="2587831"/>
    <lineage>
        <taxon>Eukaryota</taxon>
        <taxon>Metazoa</taxon>
        <taxon>Chordata</taxon>
        <taxon>Craniata</taxon>
        <taxon>Vertebrata</taxon>
        <taxon>Euteleostomi</taxon>
        <taxon>Archelosauria</taxon>
        <taxon>Testudinata</taxon>
        <taxon>Testudines</taxon>
        <taxon>Cryptodira</taxon>
        <taxon>Durocryptodira</taxon>
        <taxon>Testudinoidea</taxon>
        <taxon>Emydidae</taxon>
        <taxon>Terrapene</taxon>
    </lineage>
</organism>
<sequence length="403" mass="44429">MGEFWGGWMEAPPRECLLSVVNPSASFPALRPRGWTQSSAGNTTYTDYRQVSDSVSLRPRLDEAWIWRRLKLVQSCPWAHNAGALGRYRYPPPPPYRPQLPAVPQTPSPPPCHPSLPRREQLGHCCNASADLVLTRDNTPLGSRIVCDGQPAKKLLVQEALLEILPQGSPFQGAPYDSCAVVGNGGILHNSGCGPEIDRAQFVIRFNLPPMGFSEHVGTKSSVITVNPSILVLRYRGLSRWRRPFVEAMGTYGAPLLLIPAFSFIGFTAVSSQALYTLEDFGSLARAVFMNPEYLAGLDGHWHRRGLRAKRLSSGFMLVNAALELCQHLTLYGFWPFPTDPEGRPLSHHYYDNQPSKPGVHAMPDEFTRYLGMHLQGALRLHLGRCQEGPAGGRAQQGSEGGV</sequence>
<keyword evidence="7" id="KW-1133">Transmembrane helix</keyword>
<evidence type="ECO:0000256" key="1">
    <source>
        <dbReference type="ARBA" id="ARBA00004323"/>
    </source>
</evidence>
<evidence type="ECO:0000313" key="11">
    <source>
        <dbReference type="Ensembl" id="ENSTMTP00000020899.1"/>
    </source>
</evidence>
<keyword evidence="8" id="KW-0333">Golgi apparatus</keyword>
<evidence type="ECO:0000256" key="4">
    <source>
        <dbReference type="ARBA" id="ARBA00022679"/>
    </source>
</evidence>
<comment type="subcellular location">
    <subcellularLocation>
        <location evidence="1">Golgi apparatus membrane</location>
        <topology evidence="1">Single-pass type II membrane protein</topology>
    </subcellularLocation>
</comment>
<protein>
    <recommendedName>
        <fullName evidence="13">ST8 alpha-N-acetyl-neuraminide alpha-2,8-sialyltransferase 6</fullName>
    </recommendedName>
</protein>
<reference evidence="11" key="2">
    <citation type="submission" date="2025-09" db="UniProtKB">
        <authorList>
            <consortium name="Ensembl"/>
        </authorList>
    </citation>
    <scope>IDENTIFICATION</scope>
</reference>
<dbReference type="InterPro" id="IPR038578">
    <property type="entry name" value="GT29-like_sf"/>
</dbReference>
<comment type="similarity">
    <text evidence="2">Belongs to the glycosyltransferase 29 family.</text>
</comment>
<evidence type="ECO:0000256" key="10">
    <source>
        <dbReference type="ARBA" id="ARBA00023180"/>
    </source>
</evidence>
<gene>
    <name evidence="11" type="primary">LOC112108093</name>
</gene>
<evidence type="ECO:0000256" key="7">
    <source>
        <dbReference type="ARBA" id="ARBA00022989"/>
    </source>
</evidence>
<reference evidence="11" key="1">
    <citation type="submission" date="2025-08" db="UniProtKB">
        <authorList>
            <consortium name="Ensembl"/>
        </authorList>
    </citation>
    <scope>IDENTIFICATION</scope>
</reference>
<dbReference type="Gene3D" id="3.90.1480.20">
    <property type="entry name" value="Glycosyl transferase family 29"/>
    <property type="match status" value="1"/>
</dbReference>
<evidence type="ECO:0000256" key="9">
    <source>
        <dbReference type="ARBA" id="ARBA00023136"/>
    </source>
</evidence>
<keyword evidence="5" id="KW-0812">Transmembrane</keyword>
<evidence type="ECO:0000256" key="3">
    <source>
        <dbReference type="ARBA" id="ARBA00022676"/>
    </source>
</evidence>